<dbReference type="Proteomes" id="UP000054560">
    <property type="component" value="Unassembled WGS sequence"/>
</dbReference>
<dbReference type="AlphaFoldDB" id="A0A0L0FYQ3"/>
<accession>A0A0L0FYQ3</accession>
<name>A0A0L0FYQ3_9EUKA</name>
<evidence type="ECO:0000313" key="1">
    <source>
        <dbReference type="EMBL" id="KNC81686.1"/>
    </source>
</evidence>
<gene>
    <name evidence="1" type="ORF">SARC_05996</name>
</gene>
<dbReference type="EMBL" id="KQ242007">
    <property type="protein sequence ID" value="KNC81686.1"/>
    <property type="molecule type" value="Genomic_DNA"/>
</dbReference>
<evidence type="ECO:0000313" key="2">
    <source>
        <dbReference type="Proteomes" id="UP000054560"/>
    </source>
</evidence>
<dbReference type="GeneID" id="25906500"/>
<sequence length="486" mass="54028">MIKLDAEAEVKLRKKTLAKLACQQVESIHLITLLKDRTEELKRAKIGYHSCFQMNKLDAEAAAKSHKNTLAQLTYLQAECDKLATLLKAKTEESNEFDARCSELKRTVANLNNDKITLSHRLQQYVRPDKCGDIVSSFPTDEAFIQEWKTLYETTAIKCIFDLLELGVPLEYISQYTHSITQATYDQANPYFHMLHSINALFPTTQNATEKVISLVCSEIRDNWDVVCGNIQSTNAIGHTQPPEYATLYTHCQIFNLWSRVRGSSVLLGMDITSIGQVQVYNPSTMTILDQVHQNAGAFIQCMVLFPAIYDGTRVVVKALAYPLVSTGPNVHPLDNTGLNDHPSENPGPDDDEHYDMCYDITATDQGSTSSDDMLCENGESTTALPGTTSSRTEELVEITVGDGMNVNAHNSRDSIISAGNAVALETDHCLEQTRVSEEYSHGLSDEGKESAPIQPRNFESASLMKPKGPPVGCYERVEVQHNVQR</sequence>
<keyword evidence="2" id="KW-1185">Reference proteome</keyword>
<proteinExistence type="predicted"/>
<organism evidence="1 2">
    <name type="scientific">Sphaeroforma arctica JP610</name>
    <dbReference type="NCBI Taxonomy" id="667725"/>
    <lineage>
        <taxon>Eukaryota</taxon>
        <taxon>Ichthyosporea</taxon>
        <taxon>Ichthyophonida</taxon>
        <taxon>Sphaeroforma</taxon>
    </lineage>
</organism>
<protein>
    <submittedName>
        <fullName evidence="1">Uncharacterized protein</fullName>
    </submittedName>
</protein>
<dbReference type="RefSeq" id="XP_014155588.1">
    <property type="nucleotide sequence ID" value="XM_014300113.1"/>
</dbReference>
<reference evidence="1 2" key="1">
    <citation type="submission" date="2011-02" db="EMBL/GenBank/DDBJ databases">
        <title>The Genome Sequence of Sphaeroforma arctica JP610.</title>
        <authorList>
            <consortium name="The Broad Institute Genome Sequencing Platform"/>
            <person name="Russ C."/>
            <person name="Cuomo C."/>
            <person name="Young S.K."/>
            <person name="Zeng Q."/>
            <person name="Gargeya S."/>
            <person name="Alvarado L."/>
            <person name="Berlin A."/>
            <person name="Chapman S.B."/>
            <person name="Chen Z."/>
            <person name="Freedman E."/>
            <person name="Gellesch M."/>
            <person name="Goldberg J."/>
            <person name="Griggs A."/>
            <person name="Gujja S."/>
            <person name="Heilman E."/>
            <person name="Heiman D."/>
            <person name="Howarth C."/>
            <person name="Mehta T."/>
            <person name="Neiman D."/>
            <person name="Pearson M."/>
            <person name="Roberts A."/>
            <person name="Saif S."/>
            <person name="Shea T."/>
            <person name="Shenoy N."/>
            <person name="Sisk P."/>
            <person name="Stolte C."/>
            <person name="Sykes S."/>
            <person name="White J."/>
            <person name="Yandava C."/>
            <person name="Burger G."/>
            <person name="Gray M.W."/>
            <person name="Holland P.W.H."/>
            <person name="King N."/>
            <person name="Lang F.B.F."/>
            <person name="Roger A.J."/>
            <person name="Ruiz-Trillo I."/>
            <person name="Haas B."/>
            <person name="Nusbaum C."/>
            <person name="Birren B."/>
        </authorList>
    </citation>
    <scope>NUCLEOTIDE SEQUENCE [LARGE SCALE GENOMIC DNA]</scope>
    <source>
        <strain evidence="1 2">JP610</strain>
    </source>
</reference>